<dbReference type="EMBL" id="RJJD01000003">
    <property type="protein sequence ID" value="RNI29120.1"/>
    <property type="molecule type" value="Genomic_DNA"/>
</dbReference>
<evidence type="ECO:0000259" key="5">
    <source>
        <dbReference type="Pfam" id="PF05726"/>
    </source>
</evidence>
<keyword evidence="7" id="KW-1185">Reference proteome</keyword>
<dbReference type="Proteomes" id="UP000272117">
    <property type="component" value="Unassembled WGS sequence"/>
</dbReference>
<feature type="domain" description="Pirin C-terminal" evidence="5">
    <location>
        <begin position="183"/>
        <end position="284"/>
    </location>
</feature>
<reference evidence="6 7" key="1">
    <citation type="submission" date="2018-11" db="EMBL/GenBank/DDBJ databases">
        <title>Rufibacter latericius sp. nov., isolated from water in Baiyang Lake.</title>
        <authorList>
            <person name="Yang Y."/>
        </authorList>
    </citation>
    <scope>NUCLEOTIDE SEQUENCE [LARGE SCALE GENOMIC DNA]</scope>
    <source>
        <strain evidence="6 7">R-22-1c-1</strain>
    </source>
</reference>
<feature type="binding site" evidence="2">
    <location>
        <position position="60"/>
    </location>
    <ligand>
        <name>Fe cation</name>
        <dbReference type="ChEBI" id="CHEBI:24875"/>
    </ligand>
</feature>
<feature type="binding site" evidence="2">
    <location>
        <position position="104"/>
    </location>
    <ligand>
        <name>Fe cation</name>
        <dbReference type="ChEBI" id="CHEBI:24875"/>
    </ligand>
</feature>
<evidence type="ECO:0000313" key="6">
    <source>
        <dbReference type="EMBL" id="RNI29120.1"/>
    </source>
</evidence>
<evidence type="ECO:0000256" key="3">
    <source>
        <dbReference type="RuleBase" id="RU003457"/>
    </source>
</evidence>
<name>A0A3M9MUC7_9BACT</name>
<dbReference type="InterPro" id="IPR012093">
    <property type="entry name" value="Pirin"/>
</dbReference>
<sequence length="288" mass="32005">MNRRIFQVIDGVQKKVGEGFEVTSPMPGSRIRQLSPFLLLDHTGPMHVQPTDQPLGADSHPHRGFETVTIMYQGSLAHRDTAGYSGKLSPGDVQWMTAGAGLLHEERHEKEFARQGGILELIQLWVNVPKKDKMAPPRYQELRKDHIPVLPSTAQDKGTIRVISGTYEGVSSPALTFSPITILDIWQPKGAQLSLSLPAFYNTGIYVVKGQVRLHDNRVAQTKQLVVMGWDAEGIELSFEEGTTFLVLSGEPIEEPLATYGPFVMNNNQELLQAIEDFEQGRMGNFSD</sequence>
<dbReference type="CDD" id="cd02247">
    <property type="entry name" value="cupin_pirin_C"/>
    <property type="match status" value="1"/>
</dbReference>
<dbReference type="InterPro" id="IPR053186">
    <property type="entry name" value="QDO-related"/>
</dbReference>
<dbReference type="Pfam" id="PF02678">
    <property type="entry name" value="Pirin"/>
    <property type="match status" value="1"/>
</dbReference>
<feature type="domain" description="Pirin N-terminal" evidence="4">
    <location>
        <begin position="21"/>
        <end position="126"/>
    </location>
</feature>
<dbReference type="Gene3D" id="2.60.120.10">
    <property type="entry name" value="Jelly Rolls"/>
    <property type="match status" value="2"/>
</dbReference>
<dbReference type="PANTHER" id="PTHR43594:SF1">
    <property type="entry name" value="QUERCETIN 2,3-DIOXYGENASE PA2418-RELATED"/>
    <property type="match status" value="1"/>
</dbReference>
<keyword evidence="2" id="KW-0479">Metal-binding</keyword>
<protein>
    <submittedName>
        <fullName evidence="6">Pirin family protein</fullName>
    </submittedName>
</protein>
<evidence type="ECO:0000259" key="4">
    <source>
        <dbReference type="Pfam" id="PF02678"/>
    </source>
</evidence>
<dbReference type="InterPro" id="IPR011051">
    <property type="entry name" value="RmlC_Cupin_sf"/>
</dbReference>
<evidence type="ECO:0000256" key="2">
    <source>
        <dbReference type="PIRSR" id="PIRSR006232-1"/>
    </source>
</evidence>
<gene>
    <name evidence="6" type="ORF">EFB08_06745</name>
</gene>
<accession>A0A3M9MUC7</accession>
<comment type="similarity">
    <text evidence="1 3">Belongs to the pirin family.</text>
</comment>
<evidence type="ECO:0000256" key="1">
    <source>
        <dbReference type="ARBA" id="ARBA00008416"/>
    </source>
</evidence>
<feature type="binding site" evidence="2">
    <location>
        <position position="62"/>
    </location>
    <ligand>
        <name>Fe cation</name>
        <dbReference type="ChEBI" id="CHEBI:24875"/>
    </ligand>
</feature>
<dbReference type="CDD" id="cd02909">
    <property type="entry name" value="cupin_pirin_N"/>
    <property type="match status" value="1"/>
</dbReference>
<dbReference type="GO" id="GO:0046872">
    <property type="term" value="F:metal ion binding"/>
    <property type="evidence" value="ECO:0007669"/>
    <property type="project" value="UniProtKB-KW"/>
</dbReference>
<evidence type="ECO:0000313" key="7">
    <source>
        <dbReference type="Proteomes" id="UP000272117"/>
    </source>
</evidence>
<dbReference type="InterPro" id="IPR003829">
    <property type="entry name" value="Pirin_N_dom"/>
</dbReference>
<organism evidence="6 7">
    <name type="scientific">Rufibacter latericius</name>
    <dbReference type="NCBI Taxonomy" id="2487040"/>
    <lineage>
        <taxon>Bacteria</taxon>
        <taxon>Pseudomonadati</taxon>
        <taxon>Bacteroidota</taxon>
        <taxon>Cytophagia</taxon>
        <taxon>Cytophagales</taxon>
        <taxon>Hymenobacteraceae</taxon>
        <taxon>Rufibacter</taxon>
    </lineage>
</organism>
<dbReference type="InterPro" id="IPR014710">
    <property type="entry name" value="RmlC-like_jellyroll"/>
</dbReference>
<dbReference type="InterPro" id="IPR008778">
    <property type="entry name" value="Pirin_C_dom"/>
</dbReference>
<dbReference type="SUPFAM" id="SSF51182">
    <property type="entry name" value="RmlC-like cupins"/>
    <property type="match status" value="1"/>
</dbReference>
<proteinExistence type="inferred from homology"/>
<dbReference type="RefSeq" id="WP_123126180.1">
    <property type="nucleotide sequence ID" value="NZ_RJJD01000003.1"/>
</dbReference>
<comment type="caution">
    <text evidence="6">The sequence shown here is derived from an EMBL/GenBank/DDBJ whole genome shotgun (WGS) entry which is preliminary data.</text>
</comment>
<dbReference type="OrthoDB" id="321327at2"/>
<dbReference type="Pfam" id="PF05726">
    <property type="entry name" value="Pirin_C"/>
    <property type="match status" value="1"/>
</dbReference>
<dbReference type="PANTHER" id="PTHR43594">
    <property type="entry name" value="QUERCETIN 2,3-DIOXYGENASE"/>
    <property type="match status" value="1"/>
</dbReference>
<dbReference type="AlphaFoldDB" id="A0A3M9MUC7"/>
<keyword evidence="2" id="KW-0408">Iron</keyword>
<dbReference type="PIRSF" id="PIRSF006232">
    <property type="entry name" value="Pirin"/>
    <property type="match status" value="1"/>
</dbReference>
<feature type="binding site" evidence="2">
    <location>
        <position position="106"/>
    </location>
    <ligand>
        <name>Fe cation</name>
        <dbReference type="ChEBI" id="CHEBI:24875"/>
    </ligand>
</feature>
<comment type="cofactor">
    <cofactor evidence="2">
        <name>Fe cation</name>
        <dbReference type="ChEBI" id="CHEBI:24875"/>
    </cofactor>
    <text evidence="2">Binds 1 Fe cation per subunit.</text>
</comment>